<evidence type="ECO:0000256" key="8">
    <source>
        <dbReference type="SAM" id="Phobius"/>
    </source>
</evidence>
<comment type="cofactor">
    <cofactor evidence="1">
        <name>Mg(2+)</name>
        <dbReference type="ChEBI" id="CHEBI:18420"/>
    </cofactor>
</comment>
<protein>
    <submittedName>
        <fullName evidence="9">4-hydroxybenzoate polyprenyltransferase</fullName>
        <ecNumber evidence="9">2.5.1.39</ecNumber>
    </submittedName>
</protein>
<keyword evidence="4 9" id="KW-0808">Transferase</keyword>
<comment type="caution">
    <text evidence="9">The sequence shown here is derived from an EMBL/GenBank/DDBJ whole genome shotgun (WGS) entry which is preliminary data.</text>
</comment>
<dbReference type="PANTHER" id="PTHR11048:SF28">
    <property type="entry name" value="4-HYDROXYBENZOATE POLYPRENYLTRANSFERASE, MITOCHONDRIAL"/>
    <property type="match status" value="1"/>
</dbReference>
<dbReference type="InterPro" id="IPR006371">
    <property type="entry name" value="Polyprenyltransferase_UbiA-li"/>
</dbReference>
<evidence type="ECO:0000256" key="2">
    <source>
        <dbReference type="ARBA" id="ARBA00004141"/>
    </source>
</evidence>
<evidence type="ECO:0000256" key="3">
    <source>
        <dbReference type="ARBA" id="ARBA00005985"/>
    </source>
</evidence>
<dbReference type="Pfam" id="PF01040">
    <property type="entry name" value="UbiA"/>
    <property type="match status" value="1"/>
</dbReference>
<proteinExistence type="inferred from homology"/>
<dbReference type="EMBL" id="JAGGKT010000018">
    <property type="protein sequence ID" value="MBP1934267.1"/>
    <property type="molecule type" value="Genomic_DNA"/>
</dbReference>
<feature type="transmembrane region" description="Helical" evidence="8">
    <location>
        <begin position="86"/>
        <end position="108"/>
    </location>
</feature>
<comment type="similarity">
    <text evidence="3">Belongs to the UbiA prenyltransferase family.</text>
</comment>
<feature type="transmembrane region" description="Helical" evidence="8">
    <location>
        <begin position="12"/>
        <end position="32"/>
    </location>
</feature>
<gene>
    <name evidence="9" type="ORF">J2Z37_004286</name>
</gene>
<dbReference type="Gene3D" id="1.10.357.140">
    <property type="entry name" value="UbiA prenyltransferase"/>
    <property type="match status" value="1"/>
</dbReference>
<evidence type="ECO:0000313" key="10">
    <source>
        <dbReference type="Proteomes" id="UP001519343"/>
    </source>
</evidence>
<evidence type="ECO:0000256" key="5">
    <source>
        <dbReference type="ARBA" id="ARBA00022692"/>
    </source>
</evidence>
<evidence type="ECO:0000256" key="6">
    <source>
        <dbReference type="ARBA" id="ARBA00022989"/>
    </source>
</evidence>
<feature type="transmembrane region" description="Helical" evidence="8">
    <location>
        <begin position="137"/>
        <end position="156"/>
    </location>
</feature>
<dbReference type="Gene3D" id="1.20.120.1780">
    <property type="entry name" value="UbiA prenyltransferase"/>
    <property type="match status" value="1"/>
</dbReference>
<feature type="transmembrane region" description="Helical" evidence="8">
    <location>
        <begin position="44"/>
        <end position="65"/>
    </location>
</feature>
<sequence length="291" mass="32566">MNAVMKFGRLVKFEHTIFALPYAYLGMILASYEMNESLPSFWVFFWVTLAMAGARSAAMTLNRLIDRAIDARNPRTKNREIPAGVVSVKEAVVFAVLSLAVLMVSAWMLNELCFILLPIAMLFLVGYSYAKRFTWTCHFILGITDALAAVGGWIAVTGEFHPAAWILGAIVAVWIAGFDIIYACQDTKFDQENGLHSVPARFGIRNALQMAKVLHILTILLFVSLPLFIDLGWLYYLGVVVIAVLLIMEHRLVRPDDMSKIDVAFFTINSYIASVAFVFTFANVLMNIYIS</sequence>
<keyword evidence="5 8" id="KW-0812">Transmembrane</keyword>
<dbReference type="Proteomes" id="UP001519343">
    <property type="component" value="Unassembled WGS sequence"/>
</dbReference>
<feature type="transmembrane region" description="Helical" evidence="8">
    <location>
        <begin position="114"/>
        <end position="130"/>
    </location>
</feature>
<keyword evidence="10" id="KW-1185">Reference proteome</keyword>
<feature type="transmembrane region" description="Helical" evidence="8">
    <location>
        <begin position="162"/>
        <end position="182"/>
    </location>
</feature>
<keyword evidence="6 8" id="KW-1133">Transmembrane helix</keyword>
<evidence type="ECO:0000256" key="4">
    <source>
        <dbReference type="ARBA" id="ARBA00022679"/>
    </source>
</evidence>
<name>A0ABS4GW69_9BACL</name>
<keyword evidence="7 8" id="KW-0472">Membrane</keyword>
<dbReference type="CDD" id="cd13959">
    <property type="entry name" value="PT_UbiA_COQ2"/>
    <property type="match status" value="1"/>
</dbReference>
<evidence type="ECO:0000256" key="1">
    <source>
        <dbReference type="ARBA" id="ARBA00001946"/>
    </source>
</evidence>
<reference evidence="9 10" key="1">
    <citation type="submission" date="2021-03" db="EMBL/GenBank/DDBJ databases">
        <title>Genomic Encyclopedia of Type Strains, Phase IV (KMG-IV): sequencing the most valuable type-strain genomes for metagenomic binning, comparative biology and taxonomic classification.</title>
        <authorList>
            <person name="Goeker M."/>
        </authorList>
    </citation>
    <scope>NUCLEOTIDE SEQUENCE [LARGE SCALE GENOMIC DNA]</scope>
    <source>
        <strain evidence="9 10">DSM 24738</strain>
    </source>
</reference>
<feature type="transmembrane region" description="Helical" evidence="8">
    <location>
        <begin position="265"/>
        <end position="290"/>
    </location>
</feature>
<dbReference type="PANTHER" id="PTHR11048">
    <property type="entry name" value="PRENYLTRANSFERASES"/>
    <property type="match status" value="1"/>
</dbReference>
<feature type="transmembrane region" description="Helical" evidence="8">
    <location>
        <begin position="235"/>
        <end position="253"/>
    </location>
</feature>
<organism evidence="9 10">
    <name type="scientific">Ammoniphilus resinae</name>
    <dbReference type="NCBI Taxonomy" id="861532"/>
    <lineage>
        <taxon>Bacteria</taxon>
        <taxon>Bacillati</taxon>
        <taxon>Bacillota</taxon>
        <taxon>Bacilli</taxon>
        <taxon>Bacillales</taxon>
        <taxon>Paenibacillaceae</taxon>
        <taxon>Aneurinibacillus group</taxon>
        <taxon>Ammoniphilus</taxon>
    </lineage>
</organism>
<evidence type="ECO:0000256" key="7">
    <source>
        <dbReference type="ARBA" id="ARBA00023136"/>
    </source>
</evidence>
<dbReference type="NCBIfam" id="TIGR01475">
    <property type="entry name" value="ubiA_other"/>
    <property type="match status" value="1"/>
</dbReference>
<evidence type="ECO:0000313" key="9">
    <source>
        <dbReference type="EMBL" id="MBP1934267.1"/>
    </source>
</evidence>
<dbReference type="InterPro" id="IPR000537">
    <property type="entry name" value="UbiA_prenyltransferase"/>
</dbReference>
<dbReference type="InterPro" id="IPR044878">
    <property type="entry name" value="UbiA_sf"/>
</dbReference>
<accession>A0ABS4GW69</accession>
<dbReference type="InterPro" id="IPR039653">
    <property type="entry name" value="Prenyltransferase"/>
</dbReference>
<dbReference type="GO" id="GO:0008412">
    <property type="term" value="F:4-hydroxybenzoate polyprenyltransferase activity"/>
    <property type="evidence" value="ECO:0007669"/>
    <property type="project" value="UniProtKB-EC"/>
</dbReference>
<dbReference type="EC" id="2.5.1.39" evidence="9"/>
<comment type="subcellular location">
    <subcellularLocation>
        <location evidence="2">Membrane</location>
        <topology evidence="2">Multi-pass membrane protein</topology>
    </subcellularLocation>
</comment>
<dbReference type="RefSeq" id="WP_209812271.1">
    <property type="nucleotide sequence ID" value="NZ_JAGGKT010000018.1"/>
</dbReference>